<comment type="caution">
    <text evidence="1">The sequence shown here is derived from an EMBL/GenBank/DDBJ whole genome shotgun (WGS) entry which is preliminary data.</text>
</comment>
<protein>
    <submittedName>
        <fullName evidence="1">Uncharacterized protein</fullName>
    </submittedName>
</protein>
<keyword evidence="2" id="KW-1185">Reference proteome</keyword>
<dbReference type="Proteomes" id="UP000479710">
    <property type="component" value="Unassembled WGS sequence"/>
</dbReference>
<name>A0A6G1BT73_9ORYZ</name>
<dbReference type="EMBL" id="SPHZ02000011">
    <property type="protein sequence ID" value="KAF0891190.1"/>
    <property type="molecule type" value="Genomic_DNA"/>
</dbReference>
<reference evidence="1 2" key="1">
    <citation type="submission" date="2019-11" db="EMBL/GenBank/DDBJ databases">
        <title>Whole genome sequence of Oryza granulata.</title>
        <authorList>
            <person name="Li W."/>
        </authorList>
    </citation>
    <scope>NUCLEOTIDE SEQUENCE [LARGE SCALE GENOMIC DNA]</scope>
    <source>
        <strain evidence="2">cv. Menghai</strain>
        <tissue evidence="1">Leaf</tissue>
    </source>
</reference>
<evidence type="ECO:0000313" key="1">
    <source>
        <dbReference type="EMBL" id="KAF0891190.1"/>
    </source>
</evidence>
<accession>A0A6G1BT73</accession>
<organism evidence="1 2">
    <name type="scientific">Oryza meyeriana var. granulata</name>
    <dbReference type="NCBI Taxonomy" id="110450"/>
    <lineage>
        <taxon>Eukaryota</taxon>
        <taxon>Viridiplantae</taxon>
        <taxon>Streptophyta</taxon>
        <taxon>Embryophyta</taxon>
        <taxon>Tracheophyta</taxon>
        <taxon>Spermatophyta</taxon>
        <taxon>Magnoliopsida</taxon>
        <taxon>Liliopsida</taxon>
        <taxon>Poales</taxon>
        <taxon>Poaceae</taxon>
        <taxon>BOP clade</taxon>
        <taxon>Oryzoideae</taxon>
        <taxon>Oryzeae</taxon>
        <taxon>Oryzinae</taxon>
        <taxon>Oryza</taxon>
        <taxon>Oryza meyeriana</taxon>
    </lineage>
</organism>
<dbReference type="AlphaFoldDB" id="A0A6G1BT73"/>
<evidence type="ECO:0000313" key="2">
    <source>
        <dbReference type="Proteomes" id="UP000479710"/>
    </source>
</evidence>
<proteinExistence type="predicted"/>
<gene>
    <name evidence="1" type="ORF">E2562_006548</name>
</gene>
<sequence length="119" mass="12491">MWVIIAIFTTVSAYSSPAHHATAQCPVPNLLLSLGAVATATDLPLSRAPATPLPVSPCSPAVGHHRCQVVVVVVYYLCATLPEPSRRRPPPPFSVPRCCLASRAPSPLPLHPESAAALL</sequence>